<proteinExistence type="predicted"/>
<dbReference type="BioCyc" id="SGLO343509:SGP1_RS00845-MONOMER"/>
<gene>
    <name evidence="1" type="ORF">SGGMMB4_00226</name>
</gene>
<dbReference type="Proteomes" id="UP000245838">
    <property type="component" value="Chromosome sggmmb4_Chromosome"/>
</dbReference>
<dbReference type="AlphaFoldDB" id="A0A193QEY5"/>
<dbReference type="RefSeq" id="WP_041866500.1">
    <property type="nucleotide sequence ID" value="NC_007712.1"/>
</dbReference>
<sequence>MKPINVDFFVGKFLRDYGLKNSDLYPLKLAEFDGNILKLETYEELGGELVINLSDSFFEEKLKIKVKNAKGEASSGGSKLINNEYVDISAGGPTPSVVVISVPLNGRFEMSGFSIVPR</sequence>
<reference evidence="1 2" key="1">
    <citation type="submission" date="2015-05" db="EMBL/GenBank/DDBJ databases">
        <authorList>
            <person name="Goodhead I."/>
        </authorList>
    </citation>
    <scope>NUCLEOTIDE SEQUENCE [LARGE SCALE GENOMIC DNA]</scope>
    <source>
        <strain evidence="2">morsitans</strain>
    </source>
</reference>
<name>A0A193QEY5_SODGM</name>
<evidence type="ECO:0000313" key="2">
    <source>
        <dbReference type="Proteomes" id="UP000245838"/>
    </source>
</evidence>
<accession>A0A193QEY5</accession>
<organism evidence="1 2">
    <name type="scientific">Sodalis glossinidius (strain morsitans)</name>
    <dbReference type="NCBI Taxonomy" id="343509"/>
    <lineage>
        <taxon>Bacteria</taxon>
        <taxon>Pseudomonadati</taxon>
        <taxon>Pseudomonadota</taxon>
        <taxon>Gammaproteobacteria</taxon>
        <taxon>Enterobacterales</taxon>
        <taxon>Bruguierivoracaceae</taxon>
        <taxon>Sodalis</taxon>
    </lineage>
</organism>
<dbReference type="OrthoDB" id="9887753at2"/>
<dbReference type="EMBL" id="LN854557">
    <property type="protein sequence ID" value="CRL43713.1"/>
    <property type="molecule type" value="Genomic_DNA"/>
</dbReference>
<protein>
    <submittedName>
        <fullName evidence="1">Uncharacterized protein</fullName>
    </submittedName>
</protein>
<evidence type="ECO:0000313" key="1">
    <source>
        <dbReference type="EMBL" id="CRL43713.1"/>
    </source>
</evidence>